<dbReference type="STRING" id="105785.A0A2J7PR06"/>
<dbReference type="EMBL" id="NEVH01022633">
    <property type="protein sequence ID" value="PNF18771.1"/>
    <property type="molecule type" value="Genomic_DNA"/>
</dbReference>
<dbReference type="PANTHER" id="PTHR43011">
    <property type="entry name" value="IRON-SULFUR CLUSTER ASSEMBLY 2 HOMOLOG, MITOCHONDRIAL"/>
    <property type="match status" value="1"/>
</dbReference>
<evidence type="ECO:0000256" key="5">
    <source>
        <dbReference type="ARBA" id="ARBA00023128"/>
    </source>
</evidence>
<dbReference type="FunFam" id="2.60.300.12:FF:000006">
    <property type="entry name" value="Iron-sulfur cluster assembly 2 mitochondrial"/>
    <property type="match status" value="1"/>
</dbReference>
<comment type="caution">
    <text evidence="11">The sequence shown here is derived from an EMBL/GenBank/DDBJ whole genome shotgun (WGS) entry which is preliminary data.</text>
</comment>
<comment type="function">
    <text evidence="6">Involved in the maturation of mitochondrial 4Fe-4S proteins functioning late in the iron-sulfur cluster assembly pathway. May be involved in the binding of an intermediate of Fe/S cluster assembly.</text>
</comment>
<name>A0A2J7PR06_9NEOP</name>
<dbReference type="GO" id="GO:0005506">
    <property type="term" value="F:iron ion binding"/>
    <property type="evidence" value="ECO:0007669"/>
    <property type="project" value="TreeGrafter"/>
</dbReference>
<evidence type="ECO:0000256" key="8">
    <source>
        <dbReference type="ARBA" id="ARBA00077082"/>
    </source>
</evidence>
<keyword evidence="4" id="KW-0408">Iron</keyword>
<evidence type="ECO:0000313" key="12">
    <source>
        <dbReference type="Proteomes" id="UP000235965"/>
    </source>
</evidence>
<dbReference type="GO" id="GO:0016226">
    <property type="term" value="P:iron-sulfur cluster assembly"/>
    <property type="evidence" value="ECO:0007669"/>
    <property type="project" value="InterPro"/>
</dbReference>
<accession>A0A2J7PR06</accession>
<dbReference type="Pfam" id="PF01521">
    <property type="entry name" value="Fe-S_biosyn"/>
    <property type="match status" value="1"/>
</dbReference>
<evidence type="ECO:0000256" key="9">
    <source>
        <dbReference type="ARBA" id="ARBA00093471"/>
    </source>
</evidence>
<proteinExistence type="inferred from homology"/>
<keyword evidence="5" id="KW-0496">Mitochondrion</keyword>
<dbReference type="OrthoDB" id="1938621at2759"/>
<comment type="subunit">
    <text evidence="9">Heterotetramer; forms a dimer of dimers with IBA57. Interacts with [2Fe-2S]-ISCA2 forming the heterodimer [2Fe- 2S]-ISCA2-IBA57 complex; [2Fe-2S] cluster binding is absolutely required to promote the complex formation.</text>
</comment>
<dbReference type="SUPFAM" id="SSF89360">
    <property type="entry name" value="HesB-like domain"/>
    <property type="match status" value="1"/>
</dbReference>
<sequence>MASIGRLVVRNLTTDLGYKTNYLHLLKLQDVPHSQLMSTAPHTEDETATDALHISDSCVKRLKEIASDGSFLRVMVEGGGCSGFQYKFDLEKSIKDDDVVFNKNGAQVVIDETSLEYVRGSTIEYHQELIRSAFRIVNNPLAEQGCSCGASFSIKVD</sequence>
<dbReference type="GO" id="GO:0120510">
    <property type="term" value="C:mitochondrial [4Fe-4S] assembly complex"/>
    <property type="evidence" value="ECO:0007669"/>
    <property type="project" value="UniProtKB-ARBA"/>
</dbReference>
<dbReference type="GO" id="GO:0051539">
    <property type="term" value="F:4 iron, 4 sulfur cluster binding"/>
    <property type="evidence" value="ECO:0007669"/>
    <property type="project" value="TreeGrafter"/>
</dbReference>
<evidence type="ECO:0000256" key="2">
    <source>
        <dbReference type="ARBA" id="ARBA00006718"/>
    </source>
</evidence>
<organism evidence="11 12">
    <name type="scientific">Cryptotermes secundus</name>
    <dbReference type="NCBI Taxonomy" id="105785"/>
    <lineage>
        <taxon>Eukaryota</taxon>
        <taxon>Metazoa</taxon>
        <taxon>Ecdysozoa</taxon>
        <taxon>Arthropoda</taxon>
        <taxon>Hexapoda</taxon>
        <taxon>Insecta</taxon>
        <taxon>Pterygota</taxon>
        <taxon>Neoptera</taxon>
        <taxon>Polyneoptera</taxon>
        <taxon>Dictyoptera</taxon>
        <taxon>Blattodea</taxon>
        <taxon>Blattoidea</taxon>
        <taxon>Termitoidae</taxon>
        <taxon>Kalotermitidae</taxon>
        <taxon>Cryptotermitinae</taxon>
        <taxon>Cryptotermes</taxon>
    </lineage>
</organism>
<dbReference type="GO" id="GO:0051537">
    <property type="term" value="F:2 iron, 2 sulfur cluster binding"/>
    <property type="evidence" value="ECO:0007669"/>
    <property type="project" value="TreeGrafter"/>
</dbReference>
<gene>
    <name evidence="11" type="primary">ISCA2</name>
    <name evidence="11" type="ORF">B7P43_G01666</name>
</gene>
<keyword evidence="12" id="KW-1185">Reference proteome</keyword>
<dbReference type="FunCoup" id="A0A2J7PR06">
    <property type="interactions" value="951"/>
</dbReference>
<evidence type="ECO:0000256" key="4">
    <source>
        <dbReference type="ARBA" id="ARBA00023004"/>
    </source>
</evidence>
<dbReference type="PANTHER" id="PTHR43011:SF1">
    <property type="entry name" value="IRON-SULFUR CLUSTER ASSEMBLY 2 HOMOLOG, MITOCHONDRIAL"/>
    <property type="match status" value="1"/>
</dbReference>
<feature type="domain" description="Core" evidence="10">
    <location>
        <begin position="52"/>
        <end position="149"/>
    </location>
</feature>
<evidence type="ECO:0000256" key="3">
    <source>
        <dbReference type="ARBA" id="ARBA00022723"/>
    </source>
</evidence>
<dbReference type="InParanoid" id="A0A2J7PR06"/>
<reference evidence="11 12" key="1">
    <citation type="submission" date="2017-12" db="EMBL/GenBank/DDBJ databases">
        <title>Hemimetabolous genomes reveal molecular basis of termite eusociality.</title>
        <authorList>
            <person name="Harrison M.C."/>
            <person name="Jongepier E."/>
            <person name="Robertson H.M."/>
            <person name="Arning N."/>
            <person name="Bitard-Feildel T."/>
            <person name="Chao H."/>
            <person name="Childers C.P."/>
            <person name="Dinh H."/>
            <person name="Doddapaneni H."/>
            <person name="Dugan S."/>
            <person name="Gowin J."/>
            <person name="Greiner C."/>
            <person name="Han Y."/>
            <person name="Hu H."/>
            <person name="Hughes D.S.T."/>
            <person name="Huylmans A.-K."/>
            <person name="Kemena C."/>
            <person name="Kremer L.P.M."/>
            <person name="Lee S.L."/>
            <person name="Lopez-Ezquerra A."/>
            <person name="Mallet L."/>
            <person name="Monroy-Kuhn J.M."/>
            <person name="Moser A."/>
            <person name="Murali S.C."/>
            <person name="Muzny D.M."/>
            <person name="Otani S."/>
            <person name="Piulachs M.-D."/>
            <person name="Poelchau M."/>
            <person name="Qu J."/>
            <person name="Schaub F."/>
            <person name="Wada-Katsumata A."/>
            <person name="Worley K.C."/>
            <person name="Xie Q."/>
            <person name="Ylla G."/>
            <person name="Poulsen M."/>
            <person name="Gibbs R.A."/>
            <person name="Schal C."/>
            <person name="Richards S."/>
            <person name="Belles X."/>
            <person name="Korb J."/>
            <person name="Bornberg-Bauer E."/>
        </authorList>
    </citation>
    <scope>NUCLEOTIDE SEQUENCE [LARGE SCALE GENOMIC DNA]</scope>
    <source>
        <tissue evidence="11">Whole body</tissue>
    </source>
</reference>
<evidence type="ECO:0000259" key="10">
    <source>
        <dbReference type="Pfam" id="PF01521"/>
    </source>
</evidence>
<evidence type="ECO:0000256" key="1">
    <source>
        <dbReference type="ARBA" id="ARBA00004173"/>
    </source>
</evidence>
<dbReference type="Gene3D" id="2.60.300.12">
    <property type="entry name" value="HesB-like domain"/>
    <property type="match status" value="1"/>
</dbReference>
<dbReference type="NCBIfam" id="TIGR00049">
    <property type="entry name" value="iron-sulfur cluster assembly accessory protein"/>
    <property type="match status" value="1"/>
</dbReference>
<evidence type="ECO:0000256" key="7">
    <source>
        <dbReference type="ARBA" id="ARBA00073313"/>
    </source>
</evidence>
<protein>
    <recommendedName>
        <fullName evidence="7">Iron-sulfur cluster assembly 2 homolog, mitochondrial</fullName>
    </recommendedName>
    <alternativeName>
        <fullName evidence="8">HESB-like domain-containing protein 1</fullName>
    </alternativeName>
</protein>
<dbReference type="AlphaFoldDB" id="A0A2J7PR06"/>
<dbReference type="InterPro" id="IPR035903">
    <property type="entry name" value="HesB-like_dom_sf"/>
</dbReference>
<evidence type="ECO:0000313" key="11">
    <source>
        <dbReference type="EMBL" id="PNF18771.1"/>
    </source>
</evidence>
<dbReference type="InterPro" id="IPR000361">
    <property type="entry name" value="ATAP_core_dom"/>
</dbReference>
<comment type="similarity">
    <text evidence="2">Belongs to the HesB/IscA family.</text>
</comment>
<keyword evidence="3" id="KW-0479">Metal-binding</keyword>
<comment type="subcellular location">
    <subcellularLocation>
        <location evidence="1">Mitochondrion</location>
    </subcellularLocation>
</comment>
<evidence type="ECO:0000256" key="6">
    <source>
        <dbReference type="ARBA" id="ARBA00057540"/>
    </source>
</evidence>
<dbReference type="Proteomes" id="UP000235965">
    <property type="component" value="Unassembled WGS sequence"/>
</dbReference>
<dbReference type="InterPro" id="IPR016092">
    <property type="entry name" value="ATAP"/>
</dbReference>